<organism evidence="2 3">
    <name type="scientific">Trichinella patagoniensis</name>
    <dbReference type="NCBI Taxonomy" id="990121"/>
    <lineage>
        <taxon>Eukaryota</taxon>
        <taxon>Metazoa</taxon>
        <taxon>Ecdysozoa</taxon>
        <taxon>Nematoda</taxon>
        <taxon>Enoplea</taxon>
        <taxon>Dorylaimia</taxon>
        <taxon>Trichinellida</taxon>
        <taxon>Trichinellidae</taxon>
        <taxon>Trichinella</taxon>
    </lineage>
</organism>
<keyword evidence="1" id="KW-0472">Membrane</keyword>
<accession>A0A0V1A8Y9</accession>
<keyword evidence="1" id="KW-0812">Transmembrane</keyword>
<evidence type="ECO:0000313" key="3">
    <source>
        <dbReference type="Proteomes" id="UP000054783"/>
    </source>
</evidence>
<name>A0A0V1A8Y9_9BILA</name>
<gene>
    <name evidence="2" type="ORF">T12_16074</name>
</gene>
<evidence type="ECO:0000313" key="2">
    <source>
        <dbReference type="EMBL" id="KRY21108.1"/>
    </source>
</evidence>
<dbReference type="Proteomes" id="UP000054783">
    <property type="component" value="Unassembled WGS sequence"/>
</dbReference>
<feature type="transmembrane region" description="Helical" evidence="1">
    <location>
        <begin position="99"/>
        <end position="119"/>
    </location>
</feature>
<protein>
    <submittedName>
        <fullName evidence="2">Uncharacterized protein</fullName>
    </submittedName>
</protein>
<keyword evidence="3" id="KW-1185">Reference proteome</keyword>
<comment type="caution">
    <text evidence="2">The sequence shown here is derived from an EMBL/GenBank/DDBJ whole genome shotgun (WGS) entry which is preliminary data.</text>
</comment>
<dbReference type="EMBL" id="JYDQ01000019">
    <property type="protein sequence ID" value="KRY21108.1"/>
    <property type="molecule type" value="Genomic_DNA"/>
</dbReference>
<dbReference type="AlphaFoldDB" id="A0A0V1A8Y9"/>
<proteinExistence type="predicted"/>
<sequence length="122" mass="13608">MDSGYESYGSIEQHALGLYLIFSSGSENRTLVVSISKIFKVNFPLVGEKSTCHLVASHCIYLISDVTNLTSDVIGMFFFSPTAHLLVVDHAILLDHQIFVVLLAVIFFHFIGSNIPFWITQL</sequence>
<evidence type="ECO:0000256" key="1">
    <source>
        <dbReference type="SAM" id="Phobius"/>
    </source>
</evidence>
<reference evidence="2 3" key="1">
    <citation type="submission" date="2015-01" db="EMBL/GenBank/DDBJ databases">
        <title>Evolution of Trichinella species and genotypes.</title>
        <authorList>
            <person name="Korhonen P.K."/>
            <person name="Edoardo P."/>
            <person name="Giuseppe L.R."/>
            <person name="Gasser R.B."/>
        </authorList>
    </citation>
    <scope>NUCLEOTIDE SEQUENCE [LARGE SCALE GENOMIC DNA]</scope>
    <source>
        <strain evidence="2">ISS2496</strain>
    </source>
</reference>
<keyword evidence="1" id="KW-1133">Transmembrane helix</keyword>